<accession>A0A397JQ74</accession>
<proteinExistence type="predicted"/>
<evidence type="ECO:0000313" key="2">
    <source>
        <dbReference type="EMBL" id="RHZ89512.1"/>
    </source>
</evidence>
<keyword evidence="1" id="KW-0175">Coiled coil</keyword>
<protein>
    <submittedName>
        <fullName evidence="2">Uncharacterized protein</fullName>
    </submittedName>
</protein>
<evidence type="ECO:0000313" key="3">
    <source>
        <dbReference type="Proteomes" id="UP000266861"/>
    </source>
</evidence>
<feature type="coiled-coil region" evidence="1">
    <location>
        <begin position="6"/>
        <end position="33"/>
    </location>
</feature>
<reference evidence="2 3" key="1">
    <citation type="submission" date="2018-08" db="EMBL/GenBank/DDBJ databases">
        <title>Genome and evolution of the arbuscular mycorrhizal fungus Diversispora epigaea (formerly Glomus versiforme) and its bacterial endosymbionts.</title>
        <authorList>
            <person name="Sun X."/>
            <person name="Fei Z."/>
            <person name="Harrison M."/>
        </authorList>
    </citation>
    <scope>NUCLEOTIDE SEQUENCE [LARGE SCALE GENOMIC DNA]</scope>
    <source>
        <strain evidence="2 3">IT104</strain>
    </source>
</reference>
<organism evidence="2 3">
    <name type="scientific">Diversispora epigaea</name>
    <dbReference type="NCBI Taxonomy" id="1348612"/>
    <lineage>
        <taxon>Eukaryota</taxon>
        <taxon>Fungi</taxon>
        <taxon>Fungi incertae sedis</taxon>
        <taxon>Mucoromycota</taxon>
        <taxon>Glomeromycotina</taxon>
        <taxon>Glomeromycetes</taxon>
        <taxon>Diversisporales</taxon>
        <taxon>Diversisporaceae</taxon>
        <taxon>Diversispora</taxon>
    </lineage>
</organism>
<dbReference type="AlphaFoldDB" id="A0A397JQ74"/>
<gene>
    <name evidence="2" type="ORF">Glove_13g19</name>
</gene>
<comment type="caution">
    <text evidence="2">The sequence shown here is derived from an EMBL/GenBank/DDBJ whole genome shotgun (WGS) entry which is preliminary data.</text>
</comment>
<keyword evidence="3" id="KW-1185">Reference proteome</keyword>
<evidence type="ECO:0000256" key="1">
    <source>
        <dbReference type="SAM" id="Coils"/>
    </source>
</evidence>
<dbReference type="Proteomes" id="UP000266861">
    <property type="component" value="Unassembled WGS sequence"/>
</dbReference>
<sequence length="52" mass="6231">MTLNFYENLSNDYVKLLENGDEHKKRMENLKVNRPCYYAMQCCHCTDPILCQ</sequence>
<name>A0A397JQ74_9GLOM</name>
<dbReference type="EMBL" id="PQFF01000011">
    <property type="protein sequence ID" value="RHZ89512.1"/>
    <property type="molecule type" value="Genomic_DNA"/>
</dbReference>